<feature type="domain" description="Beta-galactosidase C-terminal" evidence="12">
    <location>
        <begin position="622"/>
        <end position="677"/>
    </location>
</feature>
<evidence type="ECO:0000313" key="14">
    <source>
        <dbReference type="EMBL" id="SCB86073.1"/>
    </source>
</evidence>
<evidence type="ECO:0000256" key="5">
    <source>
        <dbReference type="ARBA" id="ARBA00023295"/>
    </source>
</evidence>
<dbReference type="InterPro" id="IPR013739">
    <property type="entry name" value="Beta_galactosidase_C"/>
</dbReference>
<keyword evidence="15" id="KW-1185">Reference proteome</keyword>
<feature type="binding site" evidence="9">
    <location>
        <position position="155"/>
    </location>
    <ligand>
        <name>Zn(2+)</name>
        <dbReference type="ChEBI" id="CHEBI:29105"/>
    </ligand>
</feature>
<reference evidence="14 15" key="1">
    <citation type="submission" date="2016-08" db="EMBL/GenBank/DDBJ databases">
        <authorList>
            <person name="Varghese N."/>
            <person name="Submissions Spin"/>
        </authorList>
    </citation>
    <scope>NUCLEOTIDE SEQUENCE [LARGE SCALE GENOMIC DNA]</scope>
    <source>
        <strain evidence="14 15">R-53116</strain>
    </source>
</reference>
<dbReference type="GO" id="GO:0046872">
    <property type="term" value="F:metal ion binding"/>
    <property type="evidence" value="ECO:0007669"/>
    <property type="project" value="UniProtKB-KW"/>
</dbReference>
<evidence type="ECO:0000256" key="2">
    <source>
        <dbReference type="ARBA" id="ARBA00005940"/>
    </source>
</evidence>
<evidence type="ECO:0000256" key="6">
    <source>
        <dbReference type="PIRNR" id="PIRNR001084"/>
    </source>
</evidence>
<evidence type="ECO:0000313" key="16">
    <source>
        <dbReference type="Proteomes" id="UP000585749"/>
    </source>
</evidence>
<dbReference type="Proteomes" id="UP000585749">
    <property type="component" value="Unassembled WGS sequence"/>
</dbReference>
<comment type="similarity">
    <text evidence="2 6">Belongs to the glycosyl hydrolase 42 family.</text>
</comment>
<organism evidence="13 16">
    <name type="scientific">Weissella hellenica</name>
    <dbReference type="NCBI Taxonomy" id="46256"/>
    <lineage>
        <taxon>Bacteria</taxon>
        <taxon>Bacillati</taxon>
        <taxon>Bacillota</taxon>
        <taxon>Bacilli</taxon>
        <taxon>Lactobacillales</taxon>
        <taxon>Lactobacillaceae</taxon>
        <taxon>Weissella</taxon>
    </lineage>
</organism>
<evidence type="ECO:0000256" key="3">
    <source>
        <dbReference type="ARBA" id="ARBA00012756"/>
    </source>
</evidence>
<dbReference type="PANTHER" id="PTHR36447:SF1">
    <property type="entry name" value="BETA-GALACTOSIDASE GANA"/>
    <property type="match status" value="1"/>
</dbReference>
<dbReference type="SUPFAM" id="SSF52317">
    <property type="entry name" value="Class I glutamine amidotransferase-like"/>
    <property type="match status" value="1"/>
</dbReference>
<dbReference type="EC" id="3.2.1.23" evidence="3 6"/>
<evidence type="ECO:0000259" key="11">
    <source>
        <dbReference type="Pfam" id="PF08532"/>
    </source>
</evidence>
<dbReference type="Gene3D" id="3.20.20.80">
    <property type="entry name" value="Glycosidases"/>
    <property type="match status" value="1"/>
</dbReference>
<feature type="binding site" evidence="9">
    <location>
        <position position="160"/>
    </location>
    <ligand>
        <name>Zn(2+)</name>
        <dbReference type="ChEBI" id="CHEBI:29105"/>
    </ligand>
</feature>
<dbReference type="GO" id="GO:0009341">
    <property type="term" value="C:beta-galactosidase complex"/>
    <property type="evidence" value="ECO:0007669"/>
    <property type="project" value="InterPro"/>
</dbReference>
<comment type="catalytic activity">
    <reaction evidence="1 6">
        <text>Hydrolysis of terminal non-reducing beta-D-galactose residues in beta-D-galactosides.</text>
        <dbReference type="EC" id="3.2.1.23"/>
    </reaction>
</comment>
<name>A0A4Y4G2D7_WEIHE</name>
<dbReference type="InterPro" id="IPR013780">
    <property type="entry name" value="Glyco_hydro_b"/>
</dbReference>
<evidence type="ECO:0000256" key="4">
    <source>
        <dbReference type="ARBA" id="ARBA00022801"/>
    </source>
</evidence>
<evidence type="ECO:0000259" key="10">
    <source>
        <dbReference type="Pfam" id="PF02449"/>
    </source>
</evidence>
<protein>
    <recommendedName>
        <fullName evidence="3 6">Beta-galactosidase</fullName>
        <shortName evidence="6">Beta-gal</shortName>
        <ecNumber evidence="3 6">3.2.1.23</ecNumber>
    </recommendedName>
</protein>
<feature type="binding site" evidence="8">
    <location>
        <position position="149"/>
    </location>
    <ligand>
        <name>substrate</name>
    </ligand>
</feature>
<keyword evidence="5 6" id="KW-0326">Glycosidase</keyword>
<dbReference type="RefSeq" id="WP_074427070.1">
    <property type="nucleotide sequence ID" value="NZ_BJEG01000002.1"/>
</dbReference>
<dbReference type="EMBL" id="JAAXPM010000003">
    <property type="protein sequence ID" value="NKY66770.1"/>
    <property type="molecule type" value="Genomic_DNA"/>
</dbReference>
<dbReference type="Pfam" id="PF02449">
    <property type="entry name" value="Glyco_hydro_42"/>
    <property type="match status" value="1"/>
</dbReference>
<feature type="binding site" evidence="8">
    <location>
        <position position="111"/>
    </location>
    <ligand>
        <name>substrate</name>
    </ligand>
</feature>
<feature type="binding site" evidence="8">
    <location>
        <position position="322"/>
    </location>
    <ligand>
        <name>substrate</name>
    </ligand>
</feature>
<feature type="binding site" evidence="9">
    <location>
        <position position="115"/>
    </location>
    <ligand>
        <name>Zn(2+)</name>
        <dbReference type="ChEBI" id="CHEBI:29105"/>
    </ligand>
</feature>
<dbReference type="Gene3D" id="2.60.40.1180">
    <property type="entry name" value="Golgi alpha-mannosidase II"/>
    <property type="match status" value="1"/>
</dbReference>
<dbReference type="EMBL" id="FMAW01000004">
    <property type="protein sequence ID" value="SCB86073.1"/>
    <property type="molecule type" value="Genomic_DNA"/>
</dbReference>
<feature type="domain" description="Glycoside hydrolase family 42 N-terminal" evidence="10">
    <location>
        <begin position="12"/>
        <end position="391"/>
    </location>
</feature>
<evidence type="ECO:0000313" key="13">
    <source>
        <dbReference type="EMBL" id="NKY66770.1"/>
    </source>
</evidence>
<sequence length="681" mass="78771">MTQIREFIHGGDYNPEQWLDHPEIIAKDFAYFKKAHINTITIGIFSWAKLELSEGEYNCDWLDEVFDRAEQQDMHVILATPSGARPRWVAEKYPEVLRVDQNGQRHLFGERHNHCYTSPAYRQKVQNIDRKLAERYGQRKSLILWHVSNEFGGQCYCDLCQAAFRKWVQDKYQTLDNLNQAYWATFWSHTYTSWNQVVAPSPRGDENLLGLNLDWHRFVSEQTIDFFEAEAQVLREVTPNIKITTNFMGGNPDDEHVFFDLDYQKFAQHVDVISWDSYPSWRSDAKTTTALAMNTAVMNDVMRSYKHANYMIMESTPSQVNWHPINRPKAPGMHRMGVLQEISHGANAINYFQLHQSRGSSEMYHGAVIGHDLRDDTRVFKEVTKVGENLISLQPALNTTARQAKVAIVYDYDNMWALSDVRNYAGETIKYWRTIQEQYQYFWEHDIPVEFISTQDDWSVYQLVIDPMHFLMSRDFANQLNEYVAQGGVLVGSYISGQVDERYLAYLGGWLKPLHEVYGIEPIETDTLYPSQLVGVADENNQTQAHDYTTIMELDTAEVLARYTSDWYADSPAVTMNSFGKGTAYYVGARFDQKYLATFYEKIVTDLQLTSVMPIEKTTTAVHVNRREDDTQTYYFVQNFADEAATITIKTPVIDILTGKEISVGKHQMVAYDGLVLVKKN</sequence>
<dbReference type="OrthoDB" id="9800974at2"/>
<keyword evidence="9" id="KW-0862">Zinc</keyword>
<dbReference type="Gene3D" id="3.40.50.880">
    <property type="match status" value="1"/>
</dbReference>
<evidence type="ECO:0000313" key="15">
    <source>
        <dbReference type="Proteomes" id="UP000182448"/>
    </source>
</evidence>
<dbReference type="Pfam" id="PF08533">
    <property type="entry name" value="Glyco_hydro_42C"/>
    <property type="match status" value="1"/>
</dbReference>
<comment type="caution">
    <text evidence="13">The sequence shown here is derived from an EMBL/GenBank/DDBJ whole genome shotgun (WGS) entry which is preliminary data.</text>
</comment>
<dbReference type="PANTHER" id="PTHR36447">
    <property type="entry name" value="BETA-GALACTOSIDASE GANA"/>
    <property type="match status" value="1"/>
</dbReference>
<feature type="domain" description="Beta-galactosidase trimerisation" evidence="11">
    <location>
        <begin position="404"/>
        <end position="609"/>
    </location>
</feature>
<evidence type="ECO:0000256" key="1">
    <source>
        <dbReference type="ARBA" id="ARBA00001412"/>
    </source>
</evidence>
<evidence type="ECO:0000256" key="8">
    <source>
        <dbReference type="PIRSR" id="PIRSR001084-2"/>
    </source>
</evidence>
<proteinExistence type="inferred from homology"/>
<dbReference type="InterPro" id="IPR013738">
    <property type="entry name" value="Beta_galactosidase_Trimer"/>
</dbReference>
<accession>A0A4Y4G2D7</accession>
<feature type="active site" description="Proton donor" evidence="7">
    <location>
        <position position="150"/>
    </location>
</feature>
<dbReference type="InterPro" id="IPR017853">
    <property type="entry name" value="GH"/>
</dbReference>
<reference evidence="13 16" key="2">
    <citation type="submission" date="2020-04" db="EMBL/GenBank/DDBJ databases">
        <title>MicrobeNet Type strains.</title>
        <authorList>
            <person name="Nicholson A.C."/>
        </authorList>
    </citation>
    <scope>NUCLEOTIDE SEQUENCE [LARGE SCALE GENOMIC DNA]</scope>
    <source>
        <strain evidence="13 16">CCUG 33494</strain>
    </source>
</reference>
<evidence type="ECO:0000256" key="7">
    <source>
        <dbReference type="PIRSR" id="PIRSR001084-1"/>
    </source>
</evidence>
<dbReference type="InterPro" id="IPR003476">
    <property type="entry name" value="Glyco_hydro_42"/>
</dbReference>
<feature type="binding site" evidence="9">
    <location>
        <position position="157"/>
    </location>
    <ligand>
        <name>Zn(2+)</name>
        <dbReference type="ChEBI" id="CHEBI:29105"/>
    </ligand>
</feature>
<keyword evidence="4 6" id="KW-0378">Hydrolase</keyword>
<evidence type="ECO:0000259" key="12">
    <source>
        <dbReference type="Pfam" id="PF08533"/>
    </source>
</evidence>
<gene>
    <name evidence="14" type="ORF">GA0061075_10467</name>
    <name evidence="13" type="ORF">HF960_03600</name>
</gene>
<dbReference type="SUPFAM" id="SSF51445">
    <property type="entry name" value="(Trans)glycosidases"/>
    <property type="match status" value="1"/>
</dbReference>
<dbReference type="InterPro" id="IPR013529">
    <property type="entry name" value="Glyco_hydro_42_N"/>
</dbReference>
<dbReference type="AlphaFoldDB" id="A0A4Y4G2D7"/>
<dbReference type="Proteomes" id="UP000182448">
    <property type="component" value="Unassembled WGS sequence"/>
</dbReference>
<dbReference type="PIRSF" id="PIRSF001084">
    <property type="entry name" value="B-galactosidase"/>
    <property type="match status" value="1"/>
</dbReference>
<dbReference type="CDD" id="cd03143">
    <property type="entry name" value="A4_beta-galactosidase_middle_domain"/>
    <property type="match status" value="1"/>
</dbReference>
<dbReference type="GO" id="GO:0004565">
    <property type="term" value="F:beta-galactosidase activity"/>
    <property type="evidence" value="ECO:0007669"/>
    <property type="project" value="UniProtKB-EC"/>
</dbReference>
<feature type="active site" description="Nucleophile" evidence="7">
    <location>
        <position position="314"/>
    </location>
</feature>
<dbReference type="Pfam" id="PF08532">
    <property type="entry name" value="Glyco_hydro_42M"/>
    <property type="match status" value="1"/>
</dbReference>
<keyword evidence="9" id="KW-0479">Metal-binding</keyword>
<dbReference type="GO" id="GO:0006012">
    <property type="term" value="P:galactose metabolic process"/>
    <property type="evidence" value="ECO:0007669"/>
    <property type="project" value="InterPro"/>
</dbReference>
<dbReference type="InterPro" id="IPR029062">
    <property type="entry name" value="Class_I_gatase-like"/>
</dbReference>
<evidence type="ECO:0000256" key="9">
    <source>
        <dbReference type="PIRSR" id="PIRSR001084-3"/>
    </source>
</evidence>